<keyword evidence="1" id="KW-0175">Coiled coil</keyword>
<evidence type="ECO:0000256" key="1">
    <source>
        <dbReference type="SAM" id="Coils"/>
    </source>
</evidence>
<dbReference type="EMBL" id="LAFY01001327">
    <property type="protein sequence ID" value="KJX95700.1"/>
    <property type="molecule type" value="Genomic_DNA"/>
</dbReference>
<gene>
    <name evidence="3" type="ORF">TI39_contig1342g00003</name>
</gene>
<feature type="region of interest" description="Disordered" evidence="2">
    <location>
        <begin position="1"/>
        <end position="55"/>
    </location>
</feature>
<dbReference type="AlphaFoldDB" id="A0A0F4GHM8"/>
<protein>
    <submittedName>
        <fullName evidence="3">Uncharacterized protein</fullName>
    </submittedName>
</protein>
<sequence>MSTTREQQASWEARSTYLPTSLRKSKAAAEAEGCEPDAAAPKTSDAQDALQATHQTAPKDAYLVMTSESLSEAMLYTHDLKGRPVILKSARKSAEESFEKPVKMIEVDVDVEEGMPRHDLAADALRGGPPQSGVTQRRYGKMEDIKVKFRGQLLDSKTRLEDKNRQLLNSEAKLAEKDKQLIEKEANLVEKDKHLAEKETKLMEKDKQLSDSETKPAAVEMQYRECLTECEAVVNVCDQNLAECEKLLAKKNEMVRELRAQLKQARRGKSGL</sequence>
<feature type="compositionally biased region" description="Polar residues" evidence="2">
    <location>
        <begin position="1"/>
        <end position="10"/>
    </location>
</feature>
<reference evidence="3 4" key="1">
    <citation type="submission" date="2015-03" db="EMBL/GenBank/DDBJ databases">
        <title>RNA-seq based gene annotation and comparative genomics of four Zymoseptoria species reveal species-specific pathogenicity related genes and transposable element activity.</title>
        <authorList>
            <person name="Grandaubert J."/>
            <person name="Bhattacharyya A."/>
            <person name="Stukenbrock E.H."/>
        </authorList>
    </citation>
    <scope>NUCLEOTIDE SEQUENCE [LARGE SCALE GENOMIC DNA]</scope>
    <source>
        <strain evidence="3 4">Zb18110</strain>
    </source>
</reference>
<dbReference type="OrthoDB" id="10500954at2759"/>
<keyword evidence="4" id="KW-1185">Reference proteome</keyword>
<feature type="coiled-coil region" evidence="1">
    <location>
        <begin position="241"/>
        <end position="268"/>
    </location>
</feature>
<evidence type="ECO:0000256" key="2">
    <source>
        <dbReference type="SAM" id="MobiDB-lite"/>
    </source>
</evidence>
<feature type="coiled-coil region" evidence="1">
    <location>
        <begin position="157"/>
        <end position="215"/>
    </location>
</feature>
<organism evidence="3 4">
    <name type="scientific">Zymoseptoria brevis</name>
    <dbReference type="NCBI Taxonomy" id="1047168"/>
    <lineage>
        <taxon>Eukaryota</taxon>
        <taxon>Fungi</taxon>
        <taxon>Dikarya</taxon>
        <taxon>Ascomycota</taxon>
        <taxon>Pezizomycotina</taxon>
        <taxon>Dothideomycetes</taxon>
        <taxon>Dothideomycetidae</taxon>
        <taxon>Mycosphaerellales</taxon>
        <taxon>Mycosphaerellaceae</taxon>
        <taxon>Zymoseptoria</taxon>
    </lineage>
</organism>
<evidence type="ECO:0000313" key="4">
    <source>
        <dbReference type="Proteomes" id="UP000033647"/>
    </source>
</evidence>
<accession>A0A0F4GHM8</accession>
<feature type="compositionally biased region" description="Polar residues" evidence="2">
    <location>
        <begin position="44"/>
        <end position="55"/>
    </location>
</feature>
<comment type="caution">
    <text evidence="3">The sequence shown here is derived from an EMBL/GenBank/DDBJ whole genome shotgun (WGS) entry which is preliminary data.</text>
</comment>
<dbReference type="Proteomes" id="UP000033647">
    <property type="component" value="Unassembled WGS sequence"/>
</dbReference>
<proteinExistence type="predicted"/>
<evidence type="ECO:0000313" key="3">
    <source>
        <dbReference type="EMBL" id="KJX95700.1"/>
    </source>
</evidence>
<name>A0A0F4GHM8_9PEZI</name>